<protein>
    <submittedName>
        <fullName evidence="1">Uncharacterized protein</fullName>
    </submittedName>
</protein>
<dbReference type="EMBL" id="LKEA01000070">
    <property type="protein sequence ID" value="ROV89445.1"/>
    <property type="molecule type" value="Genomic_DNA"/>
</dbReference>
<keyword evidence="2" id="KW-1185">Reference proteome</keyword>
<gene>
    <name evidence="1" type="ORF">VMCG_10234</name>
</gene>
<organism evidence="1 2">
    <name type="scientific">Cytospora schulzeri</name>
    <dbReference type="NCBI Taxonomy" id="448051"/>
    <lineage>
        <taxon>Eukaryota</taxon>
        <taxon>Fungi</taxon>
        <taxon>Dikarya</taxon>
        <taxon>Ascomycota</taxon>
        <taxon>Pezizomycotina</taxon>
        <taxon>Sordariomycetes</taxon>
        <taxon>Sordariomycetidae</taxon>
        <taxon>Diaporthales</taxon>
        <taxon>Cytosporaceae</taxon>
        <taxon>Cytospora</taxon>
    </lineage>
</organism>
<evidence type="ECO:0000313" key="2">
    <source>
        <dbReference type="Proteomes" id="UP000283895"/>
    </source>
</evidence>
<name>A0A423VEM8_9PEZI</name>
<proteinExistence type="predicted"/>
<dbReference type="OrthoDB" id="5229411at2759"/>
<dbReference type="Proteomes" id="UP000283895">
    <property type="component" value="Unassembled WGS sequence"/>
</dbReference>
<sequence length="756" mass="84356">MTSPDPPKSGIPNMIEGFKPLELHGQVESASQRLQHIKVNNVSGAFGRVIAQQWRVDSTARRDTWAVVDSMPECMLLYHDLTSGRASEGPLIGGVQVVVVTDSTAHWDSSGYGQLKIITFNTLVLWLTQRFSQEWRWWPMLGSPTIVMNFGWGNTTSEMAIACLGVVKLVDKNLTEGIMACTVSSGKEIPFGHGQRWKSIQVQRVKVCITGPKSQPKGLHQPITAVDQAARLSLVADKLSELGKKAQSAGDKKRILLLMDKTDANMIINGPGMIKLQALENYSQLKNEGVDMNFTLDKRVVNISSVDNVGAIVVYPYTTAYVAERGQAGLCKGTVPRSRKEMCYRTQFSCGSDFQPQIHYMMRSEELQDFPEDDEHSEAHTMHLPSVLLRGFLLWEDVPFAEMPVNLPYDKRVFVKEQIGRLIRPGLIRVKCFNPLPDLVFLGKFYGDAVLTDVGRKTAMVLLMGNVESLNSACLLGQLMSKEGRDRVGLALDSAVIDAIFTIAAVTETYDGVTHLGYDVSLSHEGDPGRRDWYKKTLTGVAADYVCRGPIWLAVAIWQKLRDDANWRGDAQAFDTNTRPDNLTVNRGSIVISSHGSMRWDGALEKMKNVRVPDVPPPELRQNASLTASALFAVEKAMVYAFLDKIACVQPGLPEFTAWDLLTQRRLATPVEWQWGQVWLEDCLQGDSVHGRRPPVAFCIYTFLQLVHEDDERVWRPYDLTYVSFGAVRHVLSEVRNGFLMRSVSNLVAHLEAQGE</sequence>
<dbReference type="AlphaFoldDB" id="A0A423VEM8"/>
<comment type="caution">
    <text evidence="1">The sequence shown here is derived from an EMBL/GenBank/DDBJ whole genome shotgun (WGS) entry which is preliminary data.</text>
</comment>
<accession>A0A423VEM8</accession>
<reference evidence="1 2" key="1">
    <citation type="submission" date="2015-09" db="EMBL/GenBank/DDBJ databases">
        <title>Host preference determinants of Valsa canker pathogens revealed by comparative genomics.</title>
        <authorList>
            <person name="Yin Z."/>
            <person name="Huang L."/>
        </authorList>
    </citation>
    <scope>NUCLEOTIDE SEQUENCE [LARGE SCALE GENOMIC DNA]</scope>
    <source>
        <strain evidence="1 2">03-1</strain>
    </source>
</reference>
<evidence type="ECO:0000313" key="1">
    <source>
        <dbReference type="EMBL" id="ROV89445.1"/>
    </source>
</evidence>